<gene>
    <name evidence="1" type="ORF">B9T62_34625</name>
</gene>
<accession>A0A2Z2KNZ6</accession>
<dbReference type="OrthoDB" id="886754at2"/>
<dbReference type="EMBL" id="CP021780">
    <property type="protein sequence ID" value="ASA25420.1"/>
    <property type="molecule type" value="Genomic_DNA"/>
</dbReference>
<dbReference type="KEGG" id="pdh:B9T62_34625"/>
<dbReference type="InterPro" id="IPR010064">
    <property type="entry name" value="HK97-gp10_tail"/>
</dbReference>
<keyword evidence="2" id="KW-1185">Reference proteome</keyword>
<dbReference type="Proteomes" id="UP000249890">
    <property type="component" value="Chromosome"/>
</dbReference>
<dbReference type="AlphaFoldDB" id="A0A2Z2KNZ6"/>
<name>A0A2Z2KNZ6_9BACL</name>
<evidence type="ECO:0000313" key="1">
    <source>
        <dbReference type="EMBL" id="ASA25420.1"/>
    </source>
</evidence>
<organism evidence="1 2">
    <name type="scientific">Paenibacillus donghaensis</name>
    <dbReference type="NCBI Taxonomy" id="414771"/>
    <lineage>
        <taxon>Bacteria</taxon>
        <taxon>Bacillati</taxon>
        <taxon>Bacillota</taxon>
        <taxon>Bacilli</taxon>
        <taxon>Bacillales</taxon>
        <taxon>Paenibacillaceae</taxon>
        <taxon>Paenibacillus</taxon>
    </lineage>
</organism>
<dbReference type="Pfam" id="PF04883">
    <property type="entry name" value="HK97-gp10_like"/>
    <property type="match status" value="1"/>
</dbReference>
<reference evidence="1 2" key="1">
    <citation type="submission" date="2017-06" db="EMBL/GenBank/DDBJ databases">
        <title>Complete genome sequence of Paenibacillus donghaensis KCTC 13049T isolated from East Sea sediment, South Korea.</title>
        <authorList>
            <person name="Jung B.K."/>
            <person name="Hong S.-J."/>
            <person name="Shin J.-H."/>
        </authorList>
    </citation>
    <scope>NUCLEOTIDE SEQUENCE [LARGE SCALE GENOMIC DNA]</scope>
    <source>
        <strain evidence="1 2">KCTC 13049</strain>
    </source>
</reference>
<sequence length="129" mass="14209">MVSLQLEGMDEIRRMLEGLAEKKGKAENKALRAGALVIKDAAELRAPRSRSQKEHLADNIVVTNVRTDAGAKYILVGPQRGDNNKFFYGKFQEFGTSKMAARPFMGPAAVEGAPQMVTAMAEAVRREMR</sequence>
<evidence type="ECO:0008006" key="3">
    <source>
        <dbReference type="Google" id="ProtNLM"/>
    </source>
</evidence>
<proteinExistence type="predicted"/>
<dbReference type="RefSeq" id="WP_087919385.1">
    <property type="nucleotide sequence ID" value="NZ_CP021780.1"/>
</dbReference>
<protein>
    <recommendedName>
        <fullName evidence="3">HK97 gp10 family phage protein</fullName>
    </recommendedName>
</protein>
<evidence type="ECO:0000313" key="2">
    <source>
        <dbReference type="Proteomes" id="UP000249890"/>
    </source>
</evidence>
<dbReference type="NCBIfam" id="TIGR01725">
    <property type="entry name" value="phge_HK97_gp10"/>
    <property type="match status" value="1"/>
</dbReference>